<evidence type="ECO:0000256" key="2">
    <source>
        <dbReference type="ARBA" id="ARBA00022737"/>
    </source>
</evidence>
<reference evidence="6 7" key="1">
    <citation type="submission" date="2020-04" db="EMBL/GenBank/DDBJ databases">
        <authorList>
            <person name="Liu S."/>
        </authorList>
    </citation>
    <scope>NUCLEOTIDE SEQUENCE [LARGE SCALE GENOMIC DNA]</scope>
    <source>
        <strain evidence="6 7">CGMCC 1.15091</strain>
    </source>
</reference>
<keyword evidence="3" id="KW-0547">Nucleotide-binding</keyword>
<dbReference type="PROSITE" id="PS50893">
    <property type="entry name" value="ABC_TRANSPORTER_2"/>
    <property type="match status" value="1"/>
</dbReference>
<keyword evidence="7" id="KW-1185">Reference proteome</keyword>
<keyword evidence="4 6" id="KW-0067">ATP-binding</keyword>
<dbReference type="Gene3D" id="3.40.50.300">
    <property type="entry name" value="P-loop containing nucleotide triphosphate hydrolases"/>
    <property type="match status" value="1"/>
</dbReference>
<dbReference type="InterPro" id="IPR050107">
    <property type="entry name" value="ABC_carbohydrate_import_ATPase"/>
</dbReference>
<dbReference type="Pfam" id="PF00005">
    <property type="entry name" value="ABC_tran"/>
    <property type="match status" value="1"/>
</dbReference>
<dbReference type="Proteomes" id="UP000523795">
    <property type="component" value="Unassembled WGS sequence"/>
</dbReference>
<name>A0ABX1JTB6_9MICC</name>
<dbReference type="CDD" id="cd03216">
    <property type="entry name" value="ABC_Carb_Monos_I"/>
    <property type="match status" value="1"/>
</dbReference>
<dbReference type="PANTHER" id="PTHR43790">
    <property type="entry name" value="CARBOHYDRATE TRANSPORT ATP-BINDING PROTEIN MG119-RELATED"/>
    <property type="match status" value="1"/>
</dbReference>
<evidence type="ECO:0000313" key="6">
    <source>
        <dbReference type="EMBL" id="NKX52558.1"/>
    </source>
</evidence>
<feature type="non-terminal residue" evidence="6">
    <location>
        <position position="187"/>
    </location>
</feature>
<feature type="non-terminal residue" evidence="6">
    <location>
        <position position="1"/>
    </location>
</feature>
<keyword evidence="2" id="KW-0677">Repeat</keyword>
<evidence type="ECO:0000256" key="4">
    <source>
        <dbReference type="ARBA" id="ARBA00022840"/>
    </source>
</evidence>
<dbReference type="InterPro" id="IPR003593">
    <property type="entry name" value="AAA+_ATPase"/>
</dbReference>
<comment type="caution">
    <text evidence="6">The sequence shown here is derived from an EMBL/GenBank/DDBJ whole genome shotgun (WGS) entry which is preliminary data.</text>
</comment>
<sequence>ASFTIRASEVHALVGENGSGKSTLVKILSGVHTPNEGEISVDGKTYQSSSSPRASQAAGIVAVFQEVLSVGSRTVLDNLWLGADGSFATKVRKAEKVERAQQVLSELLENPPALDPRVEDLTLSERQVCSIARALLRNPRVLILDEATSALDYDSRSRLFQVVGRLCGEGVGILLITHRMDEIEEIG</sequence>
<organism evidence="6 7">
    <name type="scientific">Arthrobacter deserti</name>
    <dbReference type="NCBI Taxonomy" id="1742687"/>
    <lineage>
        <taxon>Bacteria</taxon>
        <taxon>Bacillati</taxon>
        <taxon>Actinomycetota</taxon>
        <taxon>Actinomycetes</taxon>
        <taxon>Micrococcales</taxon>
        <taxon>Micrococcaceae</taxon>
        <taxon>Arthrobacter</taxon>
    </lineage>
</organism>
<dbReference type="InterPro" id="IPR003439">
    <property type="entry name" value="ABC_transporter-like_ATP-bd"/>
</dbReference>
<keyword evidence="1" id="KW-0813">Transport</keyword>
<dbReference type="EMBL" id="JAAZSR010000596">
    <property type="protein sequence ID" value="NKX52558.1"/>
    <property type="molecule type" value="Genomic_DNA"/>
</dbReference>
<evidence type="ECO:0000259" key="5">
    <source>
        <dbReference type="PROSITE" id="PS50893"/>
    </source>
</evidence>
<evidence type="ECO:0000256" key="3">
    <source>
        <dbReference type="ARBA" id="ARBA00022741"/>
    </source>
</evidence>
<dbReference type="InterPro" id="IPR027417">
    <property type="entry name" value="P-loop_NTPase"/>
</dbReference>
<proteinExistence type="predicted"/>
<evidence type="ECO:0000313" key="7">
    <source>
        <dbReference type="Proteomes" id="UP000523795"/>
    </source>
</evidence>
<accession>A0ABX1JTB6</accession>
<evidence type="ECO:0000256" key="1">
    <source>
        <dbReference type="ARBA" id="ARBA00022448"/>
    </source>
</evidence>
<dbReference type="SMART" id="SM00382">
    <property type="entry name" value="AAA"/>
    <property type="match status" value="1"/>
</dbReference>
<dbReference type="SUPFAM" id="SSF52540">
    <property type="entry name" value="P-loop containing nucleoside triphosphate hydrolases"/>
    <property type="match status" value="1"/>
</dbReference>
<protein>
    <submittedName>
        <fullName evidence="6">Sugar ABC transporter ATP-binding protein</fullName>
    </submittedName>
</protein>
<gene>
    <name evidence="6" type="ORF">HER39_18675</name>
</gene>
<feature type="domain" description="ABC transporter" evidence="5">
    <location>
        <begin position="1"/>
        <end position="183"/>
    </location>
</feature>
<dbReference type="GO" id="GO:0005524">
    <property type="term" value="F:ATP binding"/>
    <property type="evidence" value="ECO:0007669"/>
    <property type="project" value="UniProtKB-KW"/>
</dbReference>
<dbReference type="PANTHER" id="PTHR43790:SF9">
    <property type="entry name" value="GALACTOFURANOSE TRANSPORTER ATP-BINDING PROTEIN YTFR"/>
    <property type="match status" value="1"/>
</dbReference>